<reference evidence="2 3" key="1">
    <citation type="journal article" date="2013" name="PLoS Genet.">
        <title>Comparative genome structure, secondary metabolite, and effector coding capacity across Cochliobolus pathogens.</title>
        <authorList>
            <person name="Condon B.J."/>
            <person name="Leng Y."/>
            <person name="Wu D."/>
            <person name="Bushley K.E."/>
            <person name="Ohm R.A."/>
            <person name="Otillar R."/>
            <person name="Martin J."/>
            <person name="Schackwitz W."/>
            <person name="Grimwood J."/>
            <person name="MohdZainudin N."/>
            <person name="Xue C."/>
            <person name="Wang R."/>
            <person name="Manning V.A."/>
            <person name="Dhillon B."/>
            <person name="Tu Z.J."/>
            <person name="Steffenson B.J."/>
            <person name="Salamov A."/>
            <person name="Sun H."/>
            <person name="Lowry S."/>
            <person name="LaButti K."/>
            <person name="Han J."/>
            <person name="Copeland A."/>
            <person name="Lindquist E."/>
            <person name="Barry K."/>
            <person name="Schmutz J."/>
            <person name="Baker S.E."/>
            <person name="Ciuffetti L.M."/>
            <person name="Grigoriev I.V."/>
            <person name="Zhong S."/>
            <person name="Turgeon B.G."/>
        </authorList>
    </citation>
    <scope>NUCLEOTIDE SEQUENCE [LARGE SCALE GENOMIC DNA]</scope>
    <source>
        <strain evidence="2 3">FI3</strain>
    </source>
</reference>
<dbReference type="SUPFAM" id="SSF51905">
    <property type="entry name" value="FAD/NAD(P)-binding domain"/>
    <property type="match status" value="1"/>
</dbReference>
<dbReference type="EMBL" id="KI968782">
    <property type="protein sequence ID" value="EUN23669.1"/>
    <property type="molecule type" value="Genomic_DNA"/>
</dbReference>
<evidence type="ECO:0000259" key="1">
    <source>
        <dbReference type="Pfam" id="PF01266"/>
    </source>
</evidence>
<dbReference type="RefSeq" id="XP_014553245.1">
    <property type="nucleotide sequence ID" value="XM_014697759.1"/>
</dbReference>
<protein>
    <recommendedName>
        <fullName evidence="1">FAD dependent oxidoreductase domain-containing protein</fullName>
    </recommendedName>
</protein>
<dbReference type="InterPro" id="IPR006076">
    <property type="entry name" value="FAD-dep_OxRdtase"/>
</dbReference>
<evidence type="ECO:0000313" key="3">
    <source>
        <dbReference type="Proteomes" id="UP000054337"/>
    </source>
</evidence>
<dbReference type="InterPro" id="IPR036188">
    <property type="entry name" value="FAD/NAD-bd_sf"/>
</dbReference>
<dbReference type="Gene3D" id="3.50.50.60">
    <property type="entry name" value="FAD/NAD(P)-binding domain"/>
    <property type="match status" value="1"/>
</dbReference>
<dbReference type="Proteomes" id="UP000054337">
    <property type="component" value="Unassembled WGS sequence"/>
</dbReference>
<feature type="domain" description="FAD dependent oxidoreductase" evidence="1">
    <location>
        <begin position="1"/>
        <end position="383"/>
    </location>
</feature>
<name>W7E9D4_BIPV3</name>
<keyword evidence="3" id="KW-1185">Reference proteome</keyword>
<gene>
    <name evidence="2" type="ORF">COCVIDRAFT_40727</name>
</gene>
<proteinExistence type="predicted"/>
<organism evidence="2 3">
    <name type="scientific">Bipolaris victoriae (strain FI3)</name>
    <name type="common">Victoria blight of oats agent</name>
    <name type="synonym">Cochliobolus victoriae</name>
    <dbReference type="NCBI Taxonomy" id="930091"/>
    <lineage>
        <taxon>Eukaryota</taxon>
        <taxon>Fungi</taxon>
        <taxon>Dikarya</taxon>
        <taxon>Ascomycota</taxon>
        <taxon>Pezizomycotina</taxon>
        <taxon>Dothideomycetes</taxon>
        <taxon>Pleosporomycetidae</taxon>
        <taxon>Pleosporales</taxon>
        <taxon>Pleosporineae</taxon>
        <taxon>Pleosporaceae</taxon>
        <taxon>Bipolaris</taxon>
    </lineage>
</organism>
<dbReference type="GeneID" id="26256954"/>
<sequence length="437" mass="47449">MTGTSIAHHFLKNSPQDWPLRIAMVEARQACSGATGRNGGHIRPSSYAEYDRAKGFVSKDEAARITRMRAAHINALIAAANELDDEGFEASEARVVDSIEAVRQLNVLKKEVPDLGIEFTAFDQEETQNAAGIITGSSKVAGTIWPYRFVTHKFKSLVDKYPSFFLDINMPALNVYSTNAGNAMLEVTTSRGKIQARHAINAVTAWIPHLLGGADIPKAGEWPSLTGNGSLSTGRAWSLYRGGLDYIVQMPQNGEFMFGGGCGGDGAANTTNVDTDDSLPPNHSMAAYLNGALPGYVGYDNWGPERSDFPFENSSFIFPGRTKRVWTSMEGASSDGRPLVGMIPTSVTHRSVGAVTTSAQWISAAYDGEGMCFAWLCGQALASMLLGREKRSNQTHPYWFPLSFELTEERMNSSSRGRSAVGKRHVTRMVTAFGGRN</sequence>
<dbReference type="Pfam" id="PF01266">
    <property type="entry name" value="DAO"/>
    <property type="match status" value="1"/>
</dbReference>
<dbReference type="GO" id="GO:0005737">
    <property type="term" value="C:cytoplasm"/>
    <property type="evidence" value="ECO:0007669"/>
    <property type="project" value="TreeGrafter"/>
</dbReference>
<dbReference type="AlphaFoldDB" id="W7E9D4"/>
<dbReference type="PANTHER" id="PTHR13847">
    <property type="entry name" value="SARCOSINE DEHYDROGENASE-RELATED"/>
    <property type="match status" value="1"/>
</dbReference>
<evidence type="ECO:0000313" key="2">
    <source>
        <dbReference type="EMBL" id="EUN23669.1"/>
    </source>
</evidence>
<dbReference type="PANTHER" id="PTHR13847:SF213">
    <property type="entry name" value="DEPENDENT OXIDOREDUCTASE, PUTATIVE-RELATED"/>
    <property type="match status" value="1"/>
</dbReference>
<dbReference type="Gene3D" id="3.30.9.10">
    <property type="entry name" value="D-Amino Acid Oxidase, subunit A, domain 2"/>
    <property type="match status" value="1"/>
</dbReference>
<dbReference type="HOGENOM" id="CLU_022730_2_1_1"/>
<accession>W7E9D4</accession>